<dbReference type="Proteomes" id="UP000824130">
    <property type="component" value="Unassembled WGS sequence"/>
</dbReference>
<evidence type="ECO:0000256" key="2">
    <source>
        <dbReference type="SAM" id="Phobius"/>
    </source>
</evidence>
<protein>
    <submittedName>
        <fullName evidence="3">SpoVA/SpoVAEb family sporulation membrane protein</fullName>
    </submittedName>
</protein>
<evidence type="ECO:0000313" key="4">
    <source>
        <dbReference type="Proteomes" id="UP000824130"/>
    </source>
</evidence>
<evidence type="ECO:0000313" key="3">
    <source>
        <dbReference type="EMBL" id="HIU96050.1"/>
    </source>
</evidence>
<gene>
    <name evidence="3" type="ORF">IAD25_04975</name>
</gene>
<name>A0A9D1N707_9FIRM</name>
<reference evidence="3" key="1">
    <citation type="submission" date="2020-10" db="EMBL/GenBank/DDBJ databases">
        <authorList>
            <person name="Gilroy R."/>
        </authorList>
    </citation>
    <scope>NUCLEOTIDE SEQUENCE</scope>
    <source>
        <strain evidence="3">ChiSjej4B22-8349</strain>
    </source>
</reference>
<sequence>MADNRKIESKADEGERSGRGSTDDLHGRVAKKDVAKAYEKYAERFTPKPRYFFNSLKAFATGGMICTASLWLERKFMAAGVPEQDAGICVVIILIMAAQLLTGLGWFDTVGKHVGAGVIVPITGFANSMVAPALEYKKEGIVLGVGAKLFSLSGPVLVSGIALSTAIGLIYWAVGVIW</sequence>
<comment type="caution">
    <text evidence="3">The sequence shown here is derived from an EMBL/GenBank/DDBJ whole genome shotgun (WGS) entry which is preliminary data.</text>
</comment>
<keyword evidence="2" id="KW-1133">Transmembrane helix</keyword>
<evidence type="ECO:0000256" key="1">
    <source>
        <dbReference type="SAM" id="MobiDB-lite"/>
    </source>
</evidence>
<feature type="transmembrane region" description="Helical" evidence="2">
    <location>
        <begin position="154"/>
        <end position="174"/>
    </location>
</feature>
<dbReference type="PANTHER" id="PTHR38450:SF1">
    <property type="entry name" value="STAGE V SPORULATION PROTEIN AC"/>
    <property type="match status" value="1"/>
</dbReference>
<dbReference type="InterPro" id="IPR005562">
    <property type="entry name" value="SpoVA"/>
</dbReference>
<dbReference type="Pfam" id="PF03862">
    <property type="entry name" value="SpoVAC_SpoVAEB"/>
    <property type="match status" value="1"/>
</dbReference>
<keyword evidence="2" id="KW-0812">Transmembrane</keyword>
<reference evidence="3" key="2">
    <citation type="journal article" date="2021" name="PeerJ">
        <title>Extensive microbial diversity within the chicken gut microbiome revealed by metagenomics and culture.</title>
        <authorList>
            <person name="Gilroy R."/>
            <person name="Ravi A."/>
            <person name="Getino M."/>
            <person name="Pursley I."/>
            <person name="Horton D.L."/>
            <person name="Alikhan N.F."/>
            <person name="Baker D."/>
            <person name="Gharbi K."/>
            <person name="Hall N."/>
            <person name="Watson M."/>
            <person name="Adriaenssens E.M."/>
            <person name="Foster-Nyarko E."/>
            <person name="Jarju S."/>
            <person name="Secka A."/>
            <person name="Antonio M."/>
            <person name="Oren A."/>
            <person name="Chaudhuri R.R."/>
            <person name="La Ragione R."/>
            <person name="Hildebrand F."/>
            <person name="Pallen M.J."/>
        </authorList>
    </citation>
    <scope>NUCLEOTIDE SEQUENCE</scope>
    <source>
        <strain evidence="3">ChiSjej4B22-8349</strain>
    </source>
</reference>
<dbReference type="PANTHER" id="PTHR38450">
    <property type="entry name" value="STAGE V SPORULATION PROTEIN AC-RELATED"/>
    <property type="match status" value="1"/>
</dbReference>
<dbReference type="AlphaFoldDB" id="A0A9D1N707"/>
<feature type="transmembrane region" description="Helical" evidence="2">
    <location>
        <begin position="114"/>
        <end position="134"/>
    </location>
</feature>
<organism evidence="3 4">
    <name type="scientific">Candidatus Allocopromorpha excrementipullorum</name>
    <dbReference type="NCBI Taxonomy" id="2840743"/>
    <lineage>
        <taxon>Bacteria</taxon>
        <taxon>Bacillati</taxon>
        <taxon>Bacillota</taxon>
        <taxon>Clostridia</taxon>
        <taxon>Eubacteriales</taxon>
        <taxon>Eubacteriaceae</taxon>
        <taxon>Eubacteriaceae incertae sedis</taxon>
        <taxon>Candidatus Allocopromorpha</taxon>
    </lineage>
</organism>
<feature type="region of interest" description="Disordered" evidence="1">
    <location>
        <begin position="1"/>
        <end position="26"/>
    </location>
</feature>
<accession>A0A9D1N707</accession>
<feature type="transmembrane region" description="Helical" evidence="2">
    <location>
        <begin position="84"/>
        <end position="107"/>
    </location>
</feature>
<dbReference type="EMBL" id="DVOB01000110">
    <property type="protein sequence ID" value="HIU96050.1"/>
    <property type="molecule type" value="Genomic_DNA"/>
</dbReference>
<feature type="transmembrane region" description="Helical" evidence="2">
    <location>
        <begin position="51"/>
        <end position="72"/>
    </location>
</feature>
<keyword evidence="2" id="KW-0472">Membrane</keyword>
<proteinExistence type="predicted"/>